<dbReference type="Proteomes" id="UP000244441">
    <property type="component" value="Chromosome"/>
</dbReference>
<dbReference type="Pfam" id="PF00263">
    <property type="entry name" value="Secretin"/>
    <property type="match status" value="1"/>
</dbReference>
<name>A0A2S0VY50_9ALTE</name>
<dbReference type="InterPro" id="IPR001775">
    <property type="entry name" value="GspD/PilQ"/>
</dbReference>
<feature type="compositionally biased region" description="Gly residues" evidence="1">
    <location>
        <begin position="141"/>
        <end position="192"/>
    </location>
</feature>
<dbReference type="Gene3D" id="3.55.50.30">
    <property type="match status" value="1"/>
</dbReference>
<gene>
    <name evidence="4" type="ORF">C2869_21515</name>
</gene>
<dbReference type="GO" id="GO:0009297">
    <property type="term" value="P:pilus assembly"/>
    <property type="evidence" value="ECO:0007669"/>
    <property type="project" value="InterPro"/>
</dbReference>
<sequence>MRTAANEAKVPDEITLELMPQFTPIQKDREFIADNRFDIDAQDVPAASFFKSLVTNTPLSAAIHPKVEGSISLNLKGVTLIEALDVVRNMFGYEIKIKGRMLQVYPAGVRTETFAVDYLSMQRMGVSMTSITSGGVSDGSQSGGSGGGGSSGASGGSSGVGGGMGRSSQGLGGAGAAGGQGQPGAGGGMSSLGGAGKGTTIITQSENDFWSDLEDALKSLIGTSRDRTIIINPHAGLVTVRAYPDELRNVKEFLQQTEQHLQRQVILEAKLVEVSLEDEYQQGINWQSVLGHTGSTDFTFNTSRGTFNNIINSTVGGAASLTFANKDFSGVINLLETQGDVQVLSSPRLTAANNQKAVIKVGTDEYFVTDVSTTTVTGSATTSSPSIELEPFFSGIALDVTPQIDAEGGVILHVHPSVIETQEQTKVITLNEQGFELPLAQSTVRESDTVIRARSGEIVVIGGLMQTQSRDVESKVPLLGDIPWLGEAFTSRAEKISKKELVIMIKPTVVGDGTWQEQLRRSSDLLQTWYGE</sequence>
<reference evidence="4 5" key="1">
    <citation type="submission" date="2018-01" db="EMBL/GenBank/DDBJ databases">
        <title>Genome sequence of a Cantenovulum-like bacteria.</title>
        <authorList>
            <person name="Tan W.R."/>
            <person name="Lau N.-S."/>
            <person name="Go F."/>
            <person name="Amirul A.-A.A."/>
        </authorList>
    </citation>
    <scope>NUCLEOTIDE SEQUENCE [LARGE SCALE GENOMIC DNA]</scope>
    <source>
        <strain evidence="4 5">CCB-QB4</strain>
    </source>
</reference>
<dbReference type="InterPro" id="IPR013358">
    <property type="entry name" value="Pilus_biogenesis_MshL"/>
</dbReference>
<dbReference type="PRINTS" id="PR00811">
    <property type="entry name" value="BCTERIALGSPD"/>
</dbReference>
<feature type="domain" description="Type II/III secretion system secretin-like" evidence="2">
    <location>
        <begin position="335"/>
        <end position="510"/>
    </location>
</feature>
<dbReference type="NCBIfam" id="TIGR02519">
    <property type="entry name" value="pilus_MshL"/>
    <property type="match status" value="1"/>
</dbReference>
<dbReference type="InterPro" id="IPR050810">
    <property type="entry name" value="Bact_Secretion_Sys_Channel"/>
</dbReference>
<dbReference type="GO" id="GO:0015627">
    <property type="term" value="C:type II protein secretion system complex"/>
    <property type="evidence" value="ECO:0007669"/>
    <property type="project" value="TreeGrafter"/>
</dbReference>
<evidence type="ECO:0000256" key="1">
    <source>
        <dbReference type="SAM" id="MobiDB-lite"/>
    </source>
</evidence>
<dbReference type="GO" id="GO:0009306">
    <property type="term" value="P:protein secretion"/>
    <property type="evidence" value="ECO:0007669"/>
    <property type="project" value="InterPro"/>
</dbReference>
<feature type="domain" description="Secretin N-terminal" evidence="3">
    <location>
        <begin position="111"/>
        <end position="235"/>
    </location>
</feature>
<feature type="region of interest" description="Disordered" evidence="1">
    <location>
        <begin position="132"/>
        <end position="192"/>
    </location>
</feature>
<dbReference type="OrthoDB" id="9775455at2"/>
<dbReference type="AlphaFoldDB" id="A0A2S0VY50"/>
<dbReference type="KEGG" id="cate:C2869_21515"/>
<evidence type="ECO:0000259" key="3">
    <source>
        <dbReference type="Pfam" id="PF07655"/>
    </source>
</evidence>
<dbReference type="EMBL" id="CP026604">
    <property type="protein sequence ID" value="AWB69123.1"/>
    <property type="molecule type" value="Genomic_DNA"/>
</dbReference>
<organism evidence="4 5">
    <name type="scientific">Saccharobesus litoralis</name>
    <dbReference type="NCBI Taxonomy" id="2172099"/>
    <lineage>
        <taxon>Bacteria</taxon>
        <taxon>Pseudomonadati</taxon>
        <taxon>Pseudomonadota</taxon>
        <taxon>Gammaproteobacteria</taxon>
        <taxon>Alteromonadales</taxon>
        <taxon>Alteromonadaceae</taxon>
        <taxon>Saccharobesus</taxon>
    </lineage>
</organism>
<evidence type="ECO:0000313" key="4">
    <source>
        <dbReference type="EMBL" id="AWB69123.1"/>
    </source>
</evidence>
<dbReference type="PANTHER" id="PTHR30332">
    <property type="entry name" value="PROBABLE GENERAL SECRETION PATHWAY PROTEIN D"/>
    <property type="match status" value="1"/>
</dbReference>
<protein>
    <submittedName>
        <fullName evidence="4">Pilus (MSHA type) biogenesis protein MshL</fullName>
    </submittedName>
</protein>
<evidence type="ECO:0000259" key="2">
    <source>
        <dbReference type="Pfam" id="PF00263"/>
    </source>
</evidence>
<accession>A0A2S0VY50</accession>
<evidence type="ECO:0000313" key="5">
    <source>
        <dbReference type="Proteomes" id="UP000244441"/>
    </source>
</evidence>
<dbReference type="GO" id="GO:0019867">
    <property type="term" value="C:outer membrane"/>
    <property type="evidence" value="ECO:0007669"/>
    <property type="project" value="InterPro"/>
</dbReference>
<proteinExistence type="predicted"/>
<dbReference type="InterPro" id="IPR004846">
    <property type="entry name" value="T2SS/T3SS_dom"/>
</dbReference>
<keyword evidence="5" id="KW-1185">Reference proteome</keyword>
<dbReference type="PANTHER" id="PTHR30332:SF17">
    <property type="entry name" value="TYPE IV PILIATION SYSTEM PROTEIN DR_0774-RELATED"/>
    <property type="match status" value="1"/>
</dbReference>
<dbReference type="Pfam" id="PF07655">
    <property type="entry name" value="Secretin_N_2"/>
    <property type="match status" value="1"/>
</dbReference>
<dbReference type="InterPro" id="IPR011514">
    <property type="entry name" value="Secretin_N_2"/>
</dbReference>